<gene>
    <name evidence="2" type="ORF">HIV01_005650</name>
</gene>
<dbReference type="Proteomes" id="UP000663400">
    <property type="component" value="Chromosome"/>
</dbReference>
<dbReference type="InterPro" id="IPR045584">
    <property type="entry name" value="Pilin-like"/>
</dbReference>
<protein>
    <submittedName>
        <fullName evidence="2">Prepilin-type N-terminal cleavage/methylation domain-containing protein</fullName>
    </submittedName>
</protein>
<evidence type="ECO:0000313" key="3">
    <source>
        <dbReference type="Proteomes" id="UP000663400"/>
    </source>
</evidence>
<dbReference type="InterPro" id="IPR031982">
    <property type="entry name" value="PilE-like"/>
</dbReference>
<dbReference type="RefSeq" id="WP_200605349.1">
    <property type="nucleotide sequence ID" value="NZ_CP071517.1"/>
</dbReference>
<dbReference type="PANTHER" id="PTHR30093:SF47">
    <property type="entry name" value="TYPE IV PILUS NON-CORE MINOR PILIN PILE"/>
    <property type="match status" value="1"/>
</dbReference>
<dbReference type="InterPro" id="IPR012902">
    <property type="entry name" value="N_methyl_site"/>
</dbReference>
<feature type="transmembrane region" description="Helical" evidence="1">
    <location>
        <begin position="21"/>
        <end position="42"/>
    </location>
</feature>
<evidence type="ECO:0000256" key="1">
    <source>
        <dbReference type="SAM" id="Phobius"/>
    </source>
</evidence>
<keyword evidence="1" id="KW-1133">Transmembrane helix</keyword>
<dbReference type="Pfam" id="PF16732">
    <property type="entry name" value="ComP_DUS"/>
    <property type="match status" value="1"/>
</dbReference>
<dbReference type="PANTHER" id="PTHR30093">
    <property type="entry name" value="GENERAL SECRETION PATHWAY PROTEIN G"/>
    <property type="match status" value="1"/>
</dbReference>
<dbReference type="Pfam" id="PF07963">
    <property type="entry name" value="N_methyl"/>
    <property type="match status" value="1"/>
</dbReference>
<dbReference type="Gene3D" id="3.30.700.10">
    <property type="entry name" value="Glycoprotein, Type 4 Pilin"/>
    <property type="match status" value="1"/>
</dbReference>
<accession>A0ABX7RGB7</accession>
<organism evidence="2 3">
    <name type="scientific">Lysobacter arenosi</name>
    <dbReference type="NCBI Taxonomy" id="2795387"/>
    <lineage>
        <taxon>Bacteria</taxon>
        <taxon>Pseudomonadati</taxon>
        <taxon>Pseudomonadota</taxon>
        <taxon>Gammaproteobacteria</taxon>
        <taxon>Lysobacterales</taxon>
        <taxon>Lysobacteraceae</taxon>
        <taxon>Lysobacter</taxon>
    </lineage>
</organism>
<dbReference type="NCBIfam" id="TIGR02532">
    <property type="entry name" value="IV_pilin_GFxxxE"/>
    <property type="match status" value="1"/>
</dbReference>
<proteinExistence type="predicted"/>
<keyword evidence="1" id="KW-0472">Membrane</keyword>
<dbReference type="PROSITE" id="PS00409">
    <property type="entry name" value="PROKAR_NTER_METHYL"/>
    <property type="match status" value="1"/>
</dbReference>
<keyword evidence="3" id="KW-1185">Reference proteome</keyword>
<dbReference type="SUPFAM" id="SSF54523">
    <property type="entry name" value="Pili subunits"/>
    <property type="match status" value="1"/>
</dbReference>
<keyword evidence="1" id="KW-0812">Transmembrane</keyword>
<name>A0ABX7RGB7_9GAMM</name>
<reference evidence="2 3" key="1">
    <citation type="submission" date="2021-02" db="EMBL/GenBank/DDBJ databases">
        <title>Lysobacter arenosi sp. nov., isolated from soil of gangwondo yeongwol, south Korea.</title>
        <authorList>
            <person name="Kim K.R."/>
            <person name="Kim K.H."/>
            <person name="Jeon C.O."/>
        </authorList>
    </citation>
    <scope>NUCLEOTIDE SEQUENCE [LARGE SCALE GENOMIC DNA]</scope>
    <source>
        <strain evidence="2 3">R7</strain>
    </source>
</reference>
<sequence>MHEHVDRPTCKTCRQPSGFTLIELMIVVAIVAILAAIAYPSYQGHVIRTRRAAAAVCMLEVAQFMERYYTTHLRYVDDAGAAPTIPATQCRTDLQSHYTIGLADGTVVGAYSVQAVPKGVQAIRDTKCVTLAINQLGAKSESGTAATATECF</sequence>
<dbReference type="EMBL" id="CP071517">
    <property type="protein sequence ID" value="QSX75987.1"/>
    <property type="molecule type" value="Genomic_DNA"/>
</dbReference>
<evidence type="ECO:0000313" key="2">
    <source>
        <dbReference type="EMBL" id="QSX75987.1"/>
    </source>
</evidence>